<protein>
    <submittedName>
        <fullName evidence="1">Uncharacterized protein</fullName>
    </submittedName>
</protein>
<name>A0ACC3TPM7_9ASCO</name>
<organism evidence="1 2">
    <name type="scientific">Lipomyces orientalis</name>
    <dbReference type="NCBI Taxonomy" id="1233043"/>
    <lineage>
        <taxon>Eukaryota</taxon>
        <taxon>Fungi</taxon>
        <taxon>Dikarya</taxon>
        <taxon>Ascomycota</taxon>
        <taxon>Saccharomycotina</taxon>
        <taxon>Lipomycetes</taxon>
        <taxon>Lipomycetales</taxon>
        <taxon>Lipomycetaceae</taxon>
        <taxon>Lipomyces</taxon>
    </lineage>
</organism>
<sequence>MASDAVGGSPSAAIAAMIRKKLGGGEVDVAAVEAVSQPGSSAKKGEEKKLTHMTKGRAKGPKRRLPTTAPMQADRDVKQSTASKVRFSEPEASSPGSKPIPREKPTPLSTKSHTFPSRSGNLLVSERLAMFSGRISSNGASFTEGGSTSGRTPGGLMTTSSGALPSTMTFKAADDKLKPATPAKPAFATIKSGSKARPVSLIFPPQKSSVYERANFADDSSRTQLSYKQPPAVPQKPYIQSLGRSSYSAAVSTDTEVDVTGPLKTKRTFPQTLPNISKKPTSLLQEKPSFPISSITSAAASKPIISKPAPKPTVDGSTTVEGIPVEEKEKPVLREKPLSTLRSLFESREKPLSSSSKSGSPTGLHSKPEPPRKPPIFHSRSKSYSGSSNVGKPSLPPKPKPLFARYTSDTADRLERSTSRGTVAHDYEMPAKTLPSKPRPVSVGGPSNATAPISELLSQSQTSGVKTSSEPHETSRRLKPASKPNLYFQEDKLPGTDIKSRMTAFSRAPTRDSRPPLSMKPRVAGHSVVREPPILTLLPKPTKHETEPVVTSKFSVRDAVSNWGVPSSRNDKGSSTITILPAQTPLVS</sequence>
<keyword evidence="2" id="KW-1185">Reference proteome</keyword>
<evidence type="ECO:0000313" key="1">
    <source>
        <dbReference type="EMBL" id="KAK9322650.1"/>
    </source>
</evidence>
<gene>
    <name evidence="1" type="ORF">V1517DRAFT_346110</name>
</gene>
<evidence type="ECO:0000313" key="2">
    <source>
        <dbReference type="Proteomes" id="UP001489719"/>
    </source>
</evidence>
<reference evidence="2" key="1">
    <citation type="journal article" date="2024" name="Front. Bioeng. Biotechnol.">
        <title>Genome-scale model development and genomic sequencing of the oleaginous clade Lipomyces.</title>
        <authorList>
            <person name="Czajka J.J."/>
            <person name="Han Y."/>
            <person name="Kim J."/>
            <person name="Mondo S.J."/>
            <person name="Hofstad B.A."/>
            <person name="Robles A."/>
            <person name="Haridas S."/>
            <person name="Riley R."/>
            <person name="LaButti K."/>
            <person name="Pangilinan J."/>
            <person name="Andreopoulos W."/>
            <person name="Lipzen A."/>
            <person name="Yan J."/>
            <person name="Wang M."/>
            <person name="Ng V."/>
            <person name="Grigoriev I.V."/>
            <person name="Spatafora J.W."/>
            <person name="Magnuson J.K."/>
            <person name="Baker S.E."/>
            <person name="Pomraning K.R."/>
        </authorList>
    </citation>
    <scope>NUCLEOTIDE SEQUENCE [LARGE SCALE GENOMIC DNA]</scope>
    <source>
        <strain evidence="2">CBS 10300</strain>
    </source>
</reference>
<accession>A0ACC3TPM7</accession>
<comment type="caution">
    <text evidence="1">The sequence shown here is derived from an EMBL/GenBank/DDBJ whole genome shotgun (WGS) entry which is preliminary data.</text>
</comment>
<dbReference type="Proteomes" id="UP001489719">
    <property type="component" value="Unassembled WGS sequence"/>
</dbReference>
<dbReference type="EMBL" id="MU970073">
    <property type="protein sequence ID" value="KAK9322650.1"/>
    <property type="molecule type" value="Genomic_DNA"/>
</dbReference>
<proteinExistence type="predicted"/>